<evidence type="ECO:0000313" key="1">
    <source>
        <dbReference type="EMBL" id="NNH72455.1"/>
    </source>
</evidence>
<reference evidence="1 2" key="1">
    <citation type="submission" date="2020-05" db="EMBL/GenBank/DDBJ databases">
        <title>MicrobeNet Type strains.</title>
        <authorList>
            <person name="Nicholson A.C."/>
        </authorList>
    </citation>
    <scope>NUCLEOTIDE SEQUENCE [LARGE SCALE GENOMIC DNA]</scope>
    <source>
        <strain evidence="1 2">JCM 3224</strain>
    </source>
</reference>
<dbReference type="RefSeq" id="WP_067519261.1">
    <property type="nucleotide sequence ID" value="NZ_JABELX010000007.1"/>
</dbReference>
<evidence type="ECO:0000313" key="2">
    <source>
        <dbReference type="Proteomes" id="UP000586827"/>
    </source>
</evidence>
<dbReference type="EMBL" id="JABELX010000007">
    <property type="protein sequence ID" value="NNH72455.1"/>
    <property type="molecule type" value="Genomic_DNA"/>
</dbReference>
<evidence type="ECO:0008006" key="3">
    <source>
        <dbReference type="Google" id="ProtNLM"/>
    </source>
</evidence>
<dbReference type="Proteomes" id="UP000586827">
    <property type="component" value="Unassembled WGS sequence"/>
</dbReference>
<protein>
    <recommendedName>
        <fullName evidence="3">IrrE N-terminal-like domain-containing protein</fullName>
    </recommendedName>
</protein>
<gene>
    <name evidence="1" type="ORF">HLB23_21770</name>
</gene>
<proteinExistence type="predicted"/>
<sequence length="148" mass="16753">MDLQWIRMDDIVARLVPDPYTMTGLLERASDELGIRLFMLAKVRRGTPLTGMVVRDGNRGVILVPADATEEFQVHIFAHELWHLMRGHSCTQQLNGYRTTVRSRFREACCERFARKVGLEIKRQRADSAAAVPSAARGLAEAFGVRAW</sequence>
<keyword evidence="2" id="KW-1185">Reference proteome</keyword>
<organism evidence="1 2">
    <name type="scientific">Nocardia uniformis</name>
    <dbReference type="NCBI Taxonomy" id="53432"/>
    <lineage>
        <taxon>Bacteria</taxon>
        <taxon>Bacillati</taxon>
        <taxon>Actinomycetota</taxon>
        <taxon>Actinomycetes</taxon>
        <taxon>Mycobacteriales</taxon>
        <taxon>Nocardiaceae</taxon>
        <taxon>Nocardia</taxon>
    </lineage>
</organism>
<comment type="caution">
    <text evidence="1">The sequence shown here is derived from an EMBL/GenBank/DDBJ whole genome shotgun (WGS) entry which is preliminary data.</text>
</comment>
<dbReference type="AlphaFoldDB" id="A0A849C830"/>
<name>A0A849C830_9NOCA</name>
<accession>A0A849C830</accession>